<gene>
    <name evidence="2" type="ORF">GGQ99_002921</name>
</gene>
<evidence type="ECO:0000313" key="3">
    <source>
        <dbReference type="Proteomes" id="UP000539538"/>
    </source>
</evidence>
<proteinExistence type="predicted"/>
<evidence type="ECO:0000256" key="1">
    <source>
        <dbReference type="SAM" id="MobiDB-lite"/>
    </source>
</evidence>
<dbReference type="Proteomes" id="UP000539538">
    <property type="component" value="Unassembled WGS sequence"/>
</dbReference>
<accession>A0ABR6L334</accession>
<feature type="compositionally biased region" description="Basic and acidic residues" evidence="1">
    <location>
        <begin position="136"/>
        <end position="149"/>
    </location>
</feature>
<protein>
    <submittedName>
        <fullName evidence="2">Uncharacterized protein</fullName>
    </submittedName>
</protein>
<name>A0ABR6L334_9HYPH</name>
<keyword evidence="3" id="KW-1185">Reference proteome</keyword>
<feature type="compositionally biased region" description="Polar residues" evidence="1">
    <location>
        <begin position="157"/>
        <end position="168"/>
    </location>
</feature>
<comment type="caution">
    <text evidence="2">The sequence shown here is derived from an EMBL/GenBank/DDBJ whole genome shotgun (WGS) entry which is preliminary data.</text>
</comment>
<reference evidence="2 3" key="1">
    <citation type="submission" date="2020-08" db="EMBL/GenBank/DDBJ databases">
        <title>Genomic Encyclopedia of Type Strains, Phase IV (KMG-IV): sequencing the most valuable type-strain genomes for metagenomic binning, comparative biology and taxonomic classification.</title>
        <authorList>
            <person name="Goeker M."/>
        </authorList>
    </citation>
    <scope>NUCLEOTIDE SEQUENCE [LARGE SCALE GENOMIC DNA]</scope>
    <source>
        <strain evidence="2 3">DSM 7050</strain>
    </source>
</reference>
<organism evidence="2 3">
    <name type="scientific">Aminobacter niigataensis</name>
    <dbReference type="NCBI Taxonomy" id="83265"/>
    <lineage>
        <taxon>Bacteria</taxon>
        <taxon>Pseudomonadati</taxon>
        <taxon>Pseudomonadota</taxon>
        <taxon>Alphaproteobacteria</taxon>
        <taxon>Hyphomicrobiales</taxon>
        <taxon>Phyllobacteriaceae</taxon>
        <taxon>Aminobacter</taxon>
    </lineage>
</organism>
<sequence>MPGHRRIRRGTVPSTYQSLTLTIGREAGCLRHPRAEQERSDVRRPGDPCRDAAVAAAVQNGMAHQAQTVTICNHSAWHQTAGESAGAGLAGGRISCWVMSPQGGESRLSGTRTPGGAEARDLPSPPVGEGGLARSAKTDEGCWKKREFGEMGALGGNSETPHSVQHPSSAPAGHLLPQGEKANAFPRPKPYGTSGA</sequence>
<evidence type="ECO:0000313" key="2">
    <source>
        <dbReference type="EMBL" id="MBB4651158.1"/>
    </source>
</evidence>
<dbReference type="EMBL" id="JACHOT010000003">
    <property type="protein sequence ID" value="MBB4651158.1"/>
    <property type="molecule type" value="Genomic_DNA"/>
</dbReference>
<feature type="region of interest" description="Disordered" evidence="1">
    <location>
        <begin position="104"/>
        <end position="196"/>
    </location>
</feature>